<dbReference type="EMBL" id="NPHW01002923">
    <property type="protein sequence ID" value="OXV10499.1"/>
    <property type="molecule type" value="Genomic_DNA"/>
</dbReference>
<dbReference type="Gene3D" id="3.60.21.10">
    <property type="match status" value="1"/>
</dbReference>
<reference evidence="3 4" key="1">
    <citation type="journal article" date="2015" name="Environ. Microbiol.">
        <title>Metagenome sequence of Elaphomyces granulatus from sporocarp tissue reveals Ascomycota ectomycorrhizal fingerprints of genome expansion and a Proteobacteria-rich microbiome.</title>
        <authorList>
            <person name="Quandt C.A."/>
            <person name="Kohler A."/>
            <person name="Hesse C.N."/>
            <person name="Sharpton T.J."/>
            <person name="Martin F."/>
            <person name="Spatafora J.W."/>
        </authorList>
    </citation>
    <scope>NUCLEOTIDE SEQUENCE [LARGE SCALE GENOMIC DNA]</scope>
    <source>
        <strain evidence="3 4">OSC145934</strain>
    </source>
</reference>
<feature type="region of interest" description="Disordered" evidence="1">
    <location>
        <begin position="269"/>
        <end position="295"/>
    </location>
</feature>
<feature type="compositionally biased region" description="Polar residues" evidence="1">
    <location>
        <begin position="274"/>
        <end position="295"/>
    </location>
</feature>
<dbReference type="PANTHER" id="PTHR12905:SF16">
    <property type="entry name" value="SER_THR PROTEIN PHOSPHATASE FAMILY PROTEIN (AFU_ORTHOLOGUE AFUA_1G06000)"/>
    <property type="match status" value="1"/>
</dbReference>
<dbReference type="PANTHER" id="PTHR12905">
    <property type="entry name" value="METALLOPHOSPHOESTERASE"/>
    <property type="match status" value="1"/>
</dbReference>
<dbReference type="Pfam" id="PF00149">
    <property type="entry name" value="Metallophos"/>
    <property type="match status" value="1"/>
</dbReference>
<proteinExistence type="predicted"/>
<feature type="domain" description="Calcineurin-like phosphoesterase" evidence="2">
    <location>
        <begin position="13"/>
        <end position="214"/>
    </location>
</feature>
<sequence length="364" mass="40084">MGKGGQMAFQKTRIVCVSDTHTYTPREAGYNLPAGDVLIHAGDITNRGSLTELRRSIEWILDADYEAKIVVAGNHDVTLDPTFHAKHGPPDHNQCLEEQEECVQLIKEASSSIIYLNHSSTTVRLARPDGPGTMFKVFGSPYSRFEGHWAFGYELAEAQDLWAQIPLDADIVVTHSPPQFHCDRRDDASLGCPELRRALSRVRPMLAVCGHIHEGRGYERVRWSTSSSPGDSLEEQSVSGSLPPTGSKKQSLVDLTGKKQERLDNVSFLEKDNQTSQDSLAAPLTTSSIPDAQSNVSESMQDNRQLVEPDCGVTGVDVSARKETCIVNAAIMASSWPYKTGKKFNVPIVVDLELPVWNKLQQGN</sequence>
<dbReference type="InterPro" id="IPR029052">
    <property type="entry name" value="Metallo-depent_PP-like"/>
</dbReference>
<dbReference type="OrthoDB" id="630188at2759"/>
<dbReference type="InterPro" id="IPR051693">
    <property type="entry name" value="UPF0046_metallophosphoest"/>
</dbReference>
<feature type="compositionally biased region" description="Polar residues" evidence="1">
    <location>
        <begin position="223"/>
        <end position="250"/>
    </location>
</feature>
<dbReference type="GO" id="GO:0016787">
    <property type="term" value="F:hydrolase activity"/>
    <property type="evidence" value="ECO:0007669"/>
    <property type="project" value="InterPro"/>
</dbReference>
<gene>
    <name evidence="3" type="ORF">Egran_01740</name>
</gene>
<name>A0A232M284_9EURO</name>
<dbReference type="CDD" id="cd07379">
    <property type="entry name" value="MPP_239FB"/>
    <property type="match status" value="1"/>
</dbReference>
<organism evidence="3 4">
    <name type="scientific">Elaphomyces granulatus</name>
    <dbReference type="NCBI Taxonomy" id="519963"/>
    <lineage>
        <taxon>Eukaryota</taxon>
        <taxon>Fungi</taxon>
        <taxon>Dikarya</taxon>
        <taxon>Ascomycota</taxon>
        <taxon>Pezizomycotina</taxon>
        <taxon>Eurotiomycetes</taxon>
        <taxon>Eurotiomycetidae</taxon>
        <taxon>Eurotiales</taxon>
        <taxon>Elaphomycetaceae</taxon>
        <taxon>Elaphomyces</taxon>
    </lineage>
</organism>
<dbReference type="InterPro" id="IPR004843">
    <property type="entry name" value="Calcineurin-like_PHP"/>
</dbReference>
<evidence type="ECO:0000259" key="2">
    <source>
        <dbReference type="Pfam" id="PF00149"/>
    </source>
</evidence>
<protein>
    <recommendedName>
        <fullName evidence="2">Calcineurin-like phosphoesterase domain-containing protein</fullName>
    </recommendedName>
</protein>
<keyword evidence="4" id="KW-1185">Reference proteome</keyword>
<dbReference type="SUPFAM" id="SSF56300">
    <property type="entry name" value="Metallo-dependent phosphatases"/>
    <property type="match status" value="1"/>
</dbReference>
<feature type="region of interest" description="Disordered" evidence="1">
    <location>
        <begin position="221"/>
        <end position="256"/>
    </location>
</feature>
<dbReference type="Proteomes" id="UP000243515">
    <property type="component" value="Unassembled WGS sequence"/>
</dbReference>
<evidence type="ECO:0000313" key="3">
    <source>
        <dbReference type="EMBL" id="OXV10499.1"/>
    </source>
</evidence>
<evidence type="ECO:0000313" key="4">
    <source>
        <dbReference type="Proteomes" id="UP000243515"/>
    </source>
</evidence>
<dbReference type="AlphaFoldDB" id="A0A232M284"/>
<evidence type="ECO:0000256" key="1">
    <source>
        <dbReference type="SAM" id="MobiDB-lite"/>
    </source>
</evidence>
<accession>A0A232M284</accession>
<comment type="caution">
    <text evidence="3">The sequence shown here is derived from an EMBL/GenBank/DDBJ whole genome shotgun (WGS) entry which is preliminary data.</text>
</comment>